<evidence type="ECO:0000313" key="4">
    <source>
        <dbReference type="Proteomes" id="UP000184368"/>
    </source>
</evidence>
<accession>A0A1M5AIS0</accession>
<dbReference type="PANTHER" id="PTHR48081">
    <property type="entry name" value="AB HYDROLASE SUPERFAMILY PROTEIN C4A8.06C"/>
    <property type="match status" value="1"/>
</dbReference>
<protein>
    <submittedName>
        <fullName evidence="3">Acetyl esterase/lipase</fullName>
    </submittedName>
</protein>
<dbReference type="AlphaFoldDB" id="A0A1M5AIS0"/>
<feature type="domain" description="BD-FAE-like" evidence="2">
    <location>
        <begin position="49"/>
        <end position="246"/>
    </location>
</feature>
<keyword evidence="1" id="KW-0378">Hydrolase</keyword>
<gene>
    <name evidence="3" type="ORF">SAMN05444008_106279</name>
</gene>
<dbReference type="InterPro" id="IPR029058">
    <property type="entry name" value="AB_hydrolase_fold"/>
</dbReference>
<dbReference type="Gene3D" id="3.40.50.1820">
    <property type="entry name" value="alpha/beta hydrolase"/>
    <property type="match status" value="1"/>
</dbReference>
<dbReference type="STRING" id="1302690.BUE76_08610"/>
<dbReference type="PROSITE" id="PS51257">
    <property type="entry name" value="PROKAR_LIPOPROTEIN"/>
    <property type="match status" value="1"/>
</dbReference>
<evidence type="ECO:0000259" key="2">
    <source>
        <dbReference type="Pfam" id="PF20434"/>
    </source>
</evidence>
<evidence type="ECO:0000256" key="1">
    <source>
        <dbReference type="ARBA" id="ARBA00022801"/>
    </source>
</evidence>
<evidence type="ECO:0000313" key="3">
    <source>
        <dbReference type="EMBL" id="SHF30045.1"/>
    </source>
</evidence>
<name>A0A1M5AIS0_9BACT</name>
<dbReference type="GO" id="GO:0016787">
    <property type="term" value="F:hydrolase activity"/>
    <property type="evidence" value="ECO:0007669"/>
    <property type="project" value="UniProtKB-KW"/>
</dbReference>
<dbReference type="InterPro" id="IPR049492">
    <property type="entry name" value="BD-FAE-like_dom"/>
</dbReference>
<dbReference type="Pfam" id="PF20434">
    <property type="entry name" value="BD-FAE"/>
    <property type="match status" value="1"/>
</dbReference>
<dbReference type="SUPFAM" id="SSF53474">
    <property type="entry name" value="alpha/beta-Hydrolases"/>
    <property type="match status" value="1"/>
</dbReference>
<dbReference type="OrthoDB" id="9777975at2"/>
<dbReference type="RefSeq" id="WP_073042622.1">
    <property type="nucleotide sequence ID" value="NZ_FQUO01000006.1"/>
</dbReference>
<proteinExistence type="predicted"/>
<dbReference type="EMBL" id="FQUO01000006">
    <property type="protein sequence ID" value="SHF30045.1"/>
    <property type="molecule type" value="Genomic_DNA"/>
</dbReference>
<organism evidence="3 4">
    <name type="scientific">Cnuella takakiae</name>
    <dbReference type="NCBI Taxonomy" id="1302690"/>
    <lineage>
        <taxon>Bacteria</taxon>
        <taxon>Pseudomonadati</taxon>
        <taxon>Bacteroidota</taxon>
        <taxon>Chitinophagia</taxon>
        <taxon>Chitinophagales</taxon>
        <taxon>Chitinophagaceae</taxon>
        <taxon>Cnuella</taxon>
    </lineage>
</organism>
<sequence length="287" mass="31621">MKPLFSLLLLITFFTSCQRDDEDTQQANFTQAKTEMNVSYGSDTAQRFDVYLPANRSASTTPVVFLVHGGSWSQGHRSDFGFYIDSFKKRLPNYAIVNIGYRLVKSTATVFPVQEQDVKAAVEQVAANAGQYGISMDKAAIMGYSAGAHLAMLQAYKNTSPVRMKAVIDMFGPTDLTVMYNQPWNALVPMVLQGVTGTTPQANATLYQQSSPATFVTSQTTPTLILQGDADPIVDKSQSDLLEAKLRVAGVAMEYKVYPGKGHGWFDIPTMTDTFNRIEAFLKQHNP</sequence>
<dbReference type="InterPro" id="IPR050300">
    <property type="entry name" value="GDXG_lipolytic_enzyme"/>
</dbReference>
<keyword evidence="4" id="KW-1185">Reference proteome</keyword>
<dbReference type="Proteomes" id="UP000184368">
    <property type="component" value="Unassembled WGS sequence"/>
</dbReference>
<reference evidence="3 4" key="1">
    <citation type="submission" date="2016-11" db="EMBL/GenBank/DDBJ databases">
        <authorList>
            <person name="Jaros S."/>
            <person name="Januszkiewicz K."/>
            <person name="Wedrychowicz H."/>
        </authorList>
    </citation>
    <scope>NUCLEOTIDE SEQUENCE [LARGE SCALE GENOMIC DNA]</scope>
    <source>
        <strain evidence="3 4">DSM 26897</strain>
    </source>
</reference>